<dbReference type="OMA" id="TEDCYHA"/>
<dbReference type="Pfam" id="PF05485">
    <property type="entry name" value="THAP"/>
    <property type="match status" value="1"/>
</dbReference>
<reference evidence="8 9" key="1">
    <citation type="journal article" date="2018" name="Nat. Ecol. Evol.">
        <title>Genomic signatures of mitonuclear coevolution across populations of Tigriopus californicus.</title>
        <authorList>
            <person name="Barreto F.S."/>
            <person name="Watson E.T."/>
            <person name="Lima T.G."/>
            <person name="Willett C.S."/>
            <person name="Edmands S."/>
            <person name="Li W."/>
            <person name="Burton R.S."/>
        </authorList>
    </citation>
    <scope>NUCLEOTIDE SEQUENCE [LARGE SCALE GENOMIC DNA]</scope>
    <source>
        <strain evidence="8 9">San Diego</strain>
    </source>
</reference>
<evidence type="ECO:0000256" key="2">
    <source>
        <dbReference type="ARBA" id="ARBA00022771"/>
    </source>
</evidence>
<evidence type="ECO:0000256" key="3">
    <source>
        <dbReference type="ARBA" id="ARBA00022833"/>
    </source>
</evidence>
<dbReference type="EMBL" id="VCGU01000007">
    <property type="protein sequence ID" value="TRY74091.1"/>
    <property type="molecule type" value="Genomic_DNA"/>
</dbReference>
<keyword evidence="1" id="KW-0479">Metal-binding</keyword>
<evidence type="ECO:0000256" key="4">
    <source>
        <dbReference type="ARBA" id="ARBA00023125"/>
    </source>
</evidence>
<evidence type="ECO:0000256" key="6">
    <source>
        <dbReference type="SAM" id="MobiDB-lite"/>
    </source>
</evidence>
<dbReference type="InterPro" id="IPR026516">
    <property type="entry name" value="THAP1/10"/>
</dbReference>
<dbReference type="Proteomes" id="UP000318571">
    <property type="component" value="Chromosome 3"/>
</dbReference>
<sequence>MESNVHKACAVAACRNPNNVRYHRFPTDSSQSKLWVDACNRADHVNPKTAAICERHFTSESYQRDMRNELLGLPVRKRLKKEAVPTLALMSNEDEPQLNRSDPSDSLGLTTQSTKTIRITKKQAKIPTHVHCSEEDFLEPTKKSTGVQCNILTLKQQNSLKSQLVKIKAELRRERLKVKRLQSQKPEDPINEQGFLKIER</sequence>
<feature type="region of interest" description="Disordered" evidence="6">
    <location>
        <begin position="90"/>
        <end position="110"/>
    </location>
</feature>
<evidence type="ECO:0000256" key="1">
    <source>
        <dbReference type="ARBA" id="ARBA00022723"/>
    </source>
</evidence>
<dbReference type="AlphaFoldDB" id="A0A553P8S9"/>
<dbReference type="PANTHER" id="PTHR46600:SF11">
    <property type="entry name" value="THAP DOMAIN-CONTAINING PROTEIN 10"/>
    <property type="match status" value="1"/>
</dbReference>
<proteinExistence type="predicted"/>
<dbReference type="SMART" id="SM00980">
    <property type="entry name" value="THAP"/>
    <property type="match status" value="1"/>
</dbReference>
<evidence type="ECO:0000259" key="7">
    <source>
        <dbReference type="PROSITE" id="PS50950"/>
    </source>
</evidence>
<organism evidence="8 9">
    <name type="scientific">Tigriopus californicus</name>
    <name type="common">Marine copepod</name>
    <dbReference type="NCBI Taxonomy" id="6832"/>
    <lineage>
        <taxon>Eukaryota</taxon>
        <taxon>Metazoa</taxon>
        <taxon>Ecdysozoa</taxon>
        <taxon>Arthropoda</taxon>
        <taxon>Crustacea</taxon>
        <taxon>Multicrustacea</taxon>
        <taxon>Hexanauplia</taxon>
        <taxon>Copepoda</taxon>
        <taxon>Harpacticoida</taxon>
        <taxon>Harpacticidae</taxon>
        <taxon>Tigriopus</taxon>
    </lineage>
</organism>
<dbReference type="GO" id="GO:0008270">
    <property type="term" value="F:zinc ion binding"/>
    <property type="evidence" value="ECO:0007669"/>
    <property type="project" value="UniProtKB-KW"/>
</dbReference>
<keyword evidence="4 5" id="KW-0238">DNA-binding</keyword>
<accession>A0A553P8S9</accession>
<feature type="region of interest" description="Disordered" evidence="6">
    <location>
        <begin position="180"/>
        <end position="200"/>
    </location>
</feature>
<evidence type="ECO:0000313" key="9">
    <source>
        <dbReference type="Proteomes" id="UP000318571"/>
    </source>
</evidence>
<evidence type="ECO:0000256" key="5">
    <source>
        <dbReference type="PROSITE-ProRule" id="PRU00309"/>
    </source>
</evidence>
<dbReference type="Gene3D" id="6.20.210.20">
    <property type="entry name" value="THAP domain"/>
    <property type="match status" value="1"/>
</dbReference>
<keyword evidence="3" id="KW-0862">Zinc</keyword>
<name>A0A553P8S9_TIGCA</name>
<feature type="domain" description="THAP-type" evidence="7">
    <location>
        <begin position="1"/>
        <end position="88"/>
    </location>
</feature>
<dbReference type="SMART" id="SM00692">
    <property type="entry name" value="DM3"/>
    <property type="match status" value="1"/>
</dbReference>
<keyword evidence="9" id="KW-1185">Reference proteome</keyword>
<dbReference type="InterPro" id="IPR038441">
    <property type="entry name" value="THAP_Znf_sf"/>
</dbReference>
<gene>
    <name evidence="8" type="ORF">TCAL_02586</name>
</gene>
<dbReference type="PANTHER" id="PTHR46600">
    <property type="entry name" value="THAP DOMAIN-CONTAINING"/>
    <property type="match status" value="1"/>
</dbReference>
<dbReference type="STRING" id="6832.A0A553P8S9"/>
<comment type="caution">
    <text evidence="8">The sequence shown here is derived from an EMBL/GenBank/DDBJ whole genome shotgun (WGS) entry which is preliminary data.</text>
</comment>
<dbReference type="GO" id="GO:0043565">
    <property type="term" value="F:sequence-specific DNA binding"/>
    <property type="evidence" value="ECO:0007669"/>
    <property type="project" value="InterPro"/>
</dbReference>
<protein>
    <recommendedName>
        <fullName evidence="7">THAP-type domain-containing protein</fullName>
    </recommendedName>
</protein>
<dbReference type="InterPro" id="IPR006612">
    <property type="entry name" value="THAP_Znf"/>
</dbReference>
<evidence type="ECO:0000313" key="8">
    <source>
        <dbReference type="EMBL" id="TRY74091.1"/>
    </source>
</evidence>
<keyword evidence="2 5" id="KW-0863">Zinc-finger</keyword>
<dbReference type="SUPFAM" id="SSF57716">
    <property type="entry name" value="Glucocorticoid receptor-like (DNA-binding domain)"/>
    <property type="match status" value="1"/>
</dbReference>
<dbReference type="PROSITE" id="PS50950">
    <property type="entry name" value="ZF_THAP"/>
    <property type="match status" value="1"/>
</dbReference>